<feature type="active site" evidence="5">
    <location>
        <position position="90"/>
    </location>
</feature>
<sequence>MKIAFMFPGQGAQTVGMGKDLYEHYEEVRKVYEEASKIAGKDIAKLTFESSLEELSKTENAQLAIATMSIGILELLKKENIVADIAVGLSLGEYPALMYGGYIRFEDGINLLRHRGYFMGNLVPKEKYAMAAIIGLESSKIEEVCAKIREEGVFVVPANYNYSAQTVISGEEEGIEKAIEMLKESGAKKAIKLQTSGPFHTSKLEEARKAYKKELEKVSFQEGNIKVIKNLDGTIYKASDDMQEILANHIVSPVRFDKAIKLMEEEGIDTFVEIGPGKALSGFIKKEKKDANVFNIDNIENLTKVIEALKQLQ</sequence>
<comment type="catalytic activity">
    <reaction evidence="3 4">
        <text>holo-[ACP] + malonyl-CoA = malonyl-[ACP] + CoA</text>
        <dbReference type="Rhea" id="RHEA:41792"/>
        <dbReference type="Rhea" id="RHEA-COMP:9623"/>
        <dbReference type="Rhea" id="RHEA-COMP:9685"/>
        <dbReference type="ChEBI" id="CHEBI:57287"/>
        <dbReference type="ChEBI" id="CHEBI:57384"/>
        <dbReference type="ChEBI" id="CHEBI:64479"/>
        <dbReference type="ChEBI" id="CHEBI:78449"/>
        <dbReference type="EC" id="2.3.1.39"/>
    </reaction>
</comment>
<accession>A0A9D1M0B6</accession>
<dbReference type="InterPro" id="IPR050858">
    <property type="entry name" value="Mal-CoA-ACP_Trans/PKS_FabD"/>
</dbReference>
<dbReference type="PANTHER" id="PTHR42681">
    <property type="entry name" value="MALONYL-COA-ACYL CARRIER PROTEIN TRANSACYLASE, MITOCHONDRIAL"/>
    <property type="match status" value="1"/>
</dbReference>
<dbReference type="EMBL" id="DVNH01000015">
    <property type="protein sequence ID" value="HIU51344.1"/>
    <property type="molecule type" value="Genomic_DNA"/>
</dbReference>
<keyword evidence="1 4" id="KW-0808">Transferase</keyword>
<feature type="domain" description="Malonyl-CoA:ACP transacylase (MAT)" evidence="6">
    <location>
        <begin position="6"/>
        <end position="311"/>
    </location>
</feature>
<dbReference type="InterPro" id="IPR001227">
    <property type="entry name" value="Ac_transferase_dom_sf"/>
</dbReference>
<evidence type="ECO:0000313" key="7">
    <source>
        <dbReference type="EMBL" id="HIU51344.1"/>
    </source>
</evidence>
<organism evidence="7 8">
    <name type="scientific">Candidatus Merdicola faecigallinarum</name>
    <dbReference type="NCBI Taxonomy" id="2840862"/>
    <lineage>
        <taxon>Bacteria</taxon>
        <taxon>Bacillati</taxon>
        <taxon>Bacillota</taxon>
        <taxon>Clostridia</taxon>
        <taxon>Candidatus Merdicola</taxon>
    </lineage>
</organism>
<evidence type="ECO:0000256" key="2">
    <source>
        <dbReference type="ARBA" id="ARBA00023315"/>
    </source>
</evidence>
<feature type="active site" evidence="5">
    <location>
        <position position="200"/>
    </location>
</feature>
<dbReference type="GO" id="GO:0005829">
    <property type="term" value="C:cytosol"/>
    <property type="evidence" value="ECO:0007669"/>
    <property type="project" value="TreeGrafter"/>
</dbReference>
<dbReference type="Gene3D" id="3.40.366.10">
    <property type="entry name" value="Malonyl-Coenzyme A Acyl Carrier Protein, domain 2"/>
    <property type="match status" value="1"/>
</dbReference>
<evidence type="ECO:0000256" key="1">
    <source>
        <dbReference type="ARBA" id="ARBA00022679"/>
    </source>
</evidence>
<dbReference type="SMART" id="SM00827">
    <property type="entry name" value="PKS_AT"/>
    <property type="match status" value="1"/>
</dbReference>
<evidence type="ECO:0000259" key="6">
    <source>
        <dbReference type="SMART" id="SM00827"/>
    </source>
</evidence>
<comment type="caution">
    <text evidence="7">The sequence shown here is derived from an EMBL/GenBank/DDBJ whole genome shotgun (WGS) entry which is preliminary data.</text>
</comment>
<dbReference type="InterPro" id="IPR016036">
    <property type="entry name" value="Malonyl_transacylase_ACP-bd"/>
</dbReference>
<proteinExistence type="inferred from homology"/>
<protein>
    <recommendedName>
        <fullName evidence="4">Malonyl CoA-acyl carrier protein transacylase</fullName>
        <ecNumber evidence="4">2.3.1.39</ecNumber>
    </recommendedName>
</protein>
<comment type="similarity">
    <text evidence="4">Belongs to the fabD family.</text>
</comment>
<reference evidence="7" key="1">
    <citation type="submission" date="2020-10" db="EMBL/GenBank/DDBJ databases">
        <authorList>
            <person name="Gilroy R."/>
        </authorList>
    </citation>
    <scope>NUCLEOTIDE SEQUENCE</scope>
    <source>
        <strain evidence="7">CHK195-15760</strain>
    </source>
</reference>
<keyword evidence="2 4" id="KW-0012">Acyltransferase</keyword>
<evidence type="ECO:0000256" key="4">
    <source>
        <dbReference type="PIRNR" id="PIRNR000446"/>
    </source>
</evidence>
<dbReference type="PIRSF" id="PIRSF000446">
    <property type="entry name" value="Mct"/>
    <property type="match status" value="1"/>
</dbReference>
<dbReference type="InterPro" id="IPR014043">
    <property type="entry name" value="Acyl_transferase_dom"/>
</dbReference>
<evidence type="ECO:0000313" key="8">
    <source>
        <dbReference type="Proteomes" id="UP000824093"/>
    </source>
</evidence>
<dbReference type="Proteomes" id="UP000824093">
    <property type="component" value="Unassembled WGS sequence"/>
</dbReference>
<dbReference type="NCBIfam" id="TIGR00128">
    <property type="entry name" value="fabD"/>
    <property type="match status" value="1"/>
</dbReference>
<dbReference type="GO" id="GO:0006633">
    <property type="term" value="P:fatty acid biosynthetic process"/>
    <property type="evidence" value="ECO:0007669"/>
    <property type="project" value="TreeGrafter"/>
</dbReference>
<dbReference type="AlphaFoldDB" id="A0A9D1M0B6"/>
<dbReference type="FunFam" id="3.30.70.250:FF:000001">
    <property type="entry name" value="Malonyl CoA-acyl carrier protein transacylase"/>
    <property type="match status" value="1"/>
</dbReference>
<evidence type="ECO:0000256" key="3">
    <source>
        <dbReference type="ARBA" id="ARBA00048462"/>
    </source>
</evidence>
<name>A0A9D1M0B6_9FIRM</name>
<dbReference type="InterPro" id="IPR016035">
    <property type="entry name" value="Acyl_Trfase/lysoPLipase"/>
</dbReference>
<gene>
    <name evidence="7" type="primary">fabD</name>
    <name evidence="7" type="ORF">IAB70_01765</name>
</gene>
<evidence type="ECO:0000256" key="5">
    <source>
        <dbReference type="PIRSR" id="PIRSR000446-1"/>
    </source>
</evidence>
<reference evidence="7" key="2">
    <citation type="journal article" date="2021" name="PeerJ">
        <title>Extensive microbial diversity within the chicken gut microbiome revealed by metagenomics and culture.</title>
        <authorList>
            <person name="Gilroy R."/>
            <person name="Ravi A."/>
            <person name="Getino M."/>
            <person name="Pursley I."/>
            <person name="Horton D.L."/>
            <person name="Alikhan N.F."/>
            <person name="Baker D."/>
            <person name="Gharbi K."/>
            <person name="Hall N."/>
            <person name="Watson M."/>
            <person name="Adriaenssens E.M."/>
            <person name="Foster-Nyarko E."/>
            <person name="Jarju S."/>
            <person name="Secka A."/>
            <person name="Antonio M."/>
            <person name="Oren A."/>
            <person name="Chaudhuri R.R."/>
            <person name="La Ragione R."/>
            <person name="Hildebrand F."/>
            <person name="Pallen M.J."/>
        </authorList>
    </citation>
    <scope>NUCLEOTIDE SEQUENCE</scope>
    <source>
        <strain evidence="7">CHK195-15760</strain>
    </source>
</reference>
<dbReference type="SUPFAM" id="SSF55048">
    <property type="entry name" value="Probable ACP-binding domain of malonyl-CoA ACP transacylase"/>
    <property type="match status" value="1"/>
</dbReference>
<dbReference type="EC" id="2.3.1.39" evidence="4"/>
<dbReference type="Pfam" id="PF00698">
    <property type="entry name" value="Acyl_transf_1"/>
    <property type="match status" value="1"/>
</dbReference>
<dbReference type="SUPFAM" id="SSF52151">
    <property type="entry name" value="FabD/lysophospholipase-like"/>
    <property type="match status" value="1"/>
</dbReference>
<dbReference type="PANTHER" id="PTHR42681:SF1">
    <property type="entry name" value="MALONYL-COA-ACYL CARRIER PROTEIN TRANSACYLASE, MITOCHONDRIAL"/>
    <property type="match status" value="1"/>
</dbReference>
<dbReference type="InterPro" id="IPR024925">
    <property type="entry name" value="Malonyl_CoA-ACP_transAc"/>
</dbReference>
<dbReference type="InterPro" id="IPR004410">
    <property type="entry name" value="Malonyl_CoA-ACP_transAc_FabD"/>
</dbReference>
<dbReference type="GO" id="GO:0004314">
    <property type="term" value="F:[acyl-carrier-protein] S-malonyltransferase activity"/>
    <property type="evidence" value="ECO:0007669"/>
    <property type="project" value="UniProtKB-EC"/>
</dbReference>
<dbReference type="Gene3D" id="3.30.70.250">
    <property type="entry name" value="Malonyl-CoA ACP transacylase, ACP-binding"/>
    <property type="match status" value="1"/>
</dbReference>